<gene>
    <name evidence="1" type="ORF">D4L85_00315</name>
</gene>
<dbReference type="EMBL" id="CP032382">
    <property type="protein sequence ID" value="AYB29119.1"/>
    <property type="molecule type" value="Genomic_DNA"/>
</dbReference>
<dbReference type="RefSeq" id="WP_119752442.1">
    <property type="nucleotide sequence ID" value="NZ_CP032382.1"/>
</dbReference>
<evidence type="ECO:0000313" key="1">
    <source>
        <dbReference type="EMBL" id="AYB29119.1"/>
    </source>
</evidence>
<organism evidence="1 2">
    <name type="scientific">Chryseolinea soli</name>
    <dbReference type="NCBI Taxonomy" id="2321403"/>
    <lineage>
        <taxon>Bacteria</taxon>
        <taxon>Pseudomonadati</taxon>
        <taxon>Bacteroidota</taxon>
        <taxon>Cytophagia</taxon>
        <taxon>Cytophagales</taxon>
        <taxon>Fulvivirgaceae</taxon>
        <taxon>Chryseolinea</taxon>
    </lineage>
</organism>
<protein>
    <submittedName>
        <fullName evidence="1">Uncharacterized protein</fullName>
    </submittedName>
</protein>
<reference evidence="2" key="1">
    <citation type="submission" date="2018-09" db="EMBL/GenBank/DDBJ databases">
        <title>Chryseolinea sp. KIS68-18 isolated from soil.</title>
        <authorList>
            <person name="Weon H.-Y."/>
            <person name="Kwon S.-W."/>
            <person name="Lee S.A."/>
        </authorList>
    </citation>
    <scope>NUCLEOTIDE SEQUENCE [LARGE SCALE GENOMIC DNA]</scope>
    <source>
        <strain evidence="2">KIS68-18</strain>
    </source>
</reference>
<dbReference type="OrthoDB" id="1269544at2"/>
<proteinExistence type="predicted"/>
<dbReference type="Proteomes" id="UP000266183">
    <property type="component" value="Chromosome"/>
</dbReference>
<dbReference type="KEGG" id="chk:D4L85_00315"/>
<accession>A0A385SD22</accession>
<dbReference type="AlphaFoldDB" id="A0A385SD22"/>
<sequence>MIKLTAIVILFLFNLSLLAQTNARIRFKVSIVQDGDTCVVDNNVIRLKKQPFFFEVVMNDLVDLCVQASFDSSVYIQAKKGVASKNLRGFRYGQAMAFGVNNKEKSIGVTNQAHNGWYYESDSIQSFTESKWNLDMVEGKIQIDTLSIVIYPNVGDPKVINLPIEGVKTDLFLVFVDRICGRYANKDHYYCQTSHLVDLYRTTCKIVWE</sequence>
<evidence type="ECO:0000313" key="2">
    <source>
        <dbReference type="Proteomes" id="UP000266183"/>
    </source>
</evidence>
<keyword evidence="2" id="KW-1185">Reference proteome</keyword>
<name>A0A385SD22_9BACT</name>